<dbReference type="PROSITE" id="PS51257">
    <property type="entry name" value="PROKAR_LIPOPROTEIN"/>
    <property type="match status" value="1"/>
</dbReference>
<feature type="transmembrane region" description="Helical" evidence="1">
    <location>
        <begin position="88"/>
        <end position="109"/>
    </location>
</feature>
<gene>
    <name evidence="2" type="ORF">H9789_06195</name>
</gene>
<keyword evidence="1" id="KW-1133">Transmembrane helix</keyword>
<keyword evidence="1" id="KW-0472">Membrane</keyword>
<keyword evidence="1" id="KW-0812">Transmembrane</keyword>
<organism evidence="2 3">
    <name type="scientific">Candidatus Paraprevotella stercoravium</name>
    <dbReference type="NCBI Taxonomy" id="2838725"/>
    <lineage>
        <taxon>Bacteria</taxon>
        <taxon>Pseudomonadati</taxon>
        <taxon>Bacteroidota</taxon>
        <taxon>Bacteroidia</taxon>
        <taxon>Bacteroidales</taxon>
        <taxon>Prevotellaceae</taxon>
        <taxon>Paraprevotella</taxon>
    </lineage>
</organism>
<evidence type="ECO:0000313" key="3">
    <source>
        <dbReference type="Proteomes" id="UP000823865"/>
    </source>
</evidence>
<evidence type="ECO:0000256" key="1">
    <source>
        <dbReference type="SAM" id="Phobius"/>
    </source>
</evidence>
<reference evidence="2" key="1">
    <citation type="journal article" date="2021" name="PeerJ">
        <title>Extensive microbial diversity within the chicken gut microbiome revealed by metagenomics and culture.</title>
        <authorList>
            <person name="Gilroy R."/>
            <person name="Ravi A."/>
            <person name="Getino M."/>
            <person name="Pursley I."/>
            <person name="Horton D.L."/>
            <person name="Alikhan N.F."/>
            <person name="Baker D."/>
            <person name="Gharbi K."/>
            <person name="Hall N."/>
            <person name="Watson M."/>
            <person name="Adriaenssens E.M."/>
            <person name="Foster-Nyarko E."/>
            <person name="Jarju S."/>
            <person name="Secka A."/>
            <person name="Antonio M."/>
            <person name="Oren A."/>
            <person name="Chaudhuri R.R."/>
            <person name="La Ragione R."/>
            <person name="Hildebrand F."/>
            <person name="Pallen M.J."/>
        </authorList>
    </citation>
    <scope>NUCLEOTIDE SEQUENCE</scope>
    <source>
        <strain evidence="2">G3-2149</strain>
    </source>
</reference>
<dbReference type="AlphaFoldDB" id="A0A9E2P156"/>
<name>A0A9E2P156_9BACT</name>
<dbReference type="EMBL" id="JAHLFU010000131">
    <property type="protein sequence ID" value="MBU3853398.1"/>
    <property type="molecule type" value="Genomic_DNA"/>
</dbReference>
<protein>
    <submittedName>
        <fullName evidence="2">Uncharacterized protein</fullName>
    </submittedName>
</protein>
<evidence type="ECO:0000313" key="2">
    <source>
        <dbReference type="EMBL" id="MBU3853398.1"/>
    </source>
</evidence>
<sequence length="163" mass="17138">MIKTEKLSKSMLNVCIAVILIVFACFFMIGYDNPMGDYNAPQCTDAVIYLMYVLTGITALLAVWSAIKSIKDGMGASGENLSGVPGGKISFISVVLLIASLAIGLLTNLNEPDFTAADGNVTSGAMVSVVDMFIISTYILMAVAAIAVVVNMSGIIKKSAQKK</sequence>
<proteinExistence type="predicted"/>
<comment type="caution">
    <text evidence="2">The sequence shown here is derived from an EMBL/GenBank/DDBJ whole genome shotgun (WGS) entry which is preliminary data.</text>
</comment>
<feature type="transmembrane region" description="Helical" evidence="1">
    <location>
        <begin position="12"/>
        <end position="31"/>
    </location>
</feature>
<feature type="transmembrane region" description="Helical" evidence="1">
    <location>
        <begin position="129"/>
        <end position="156"/>
    </location>
</feature>
<accession>A0A9E2P156</accession>
<dbReference type="Proteomes" id="UP000823865">
    <property type="component" value="Unassembled WGS sequence"/>
</dbReference>
<feature type="transmembrane region" description="Helical" evidence="1">
    <location>
        <begin position="46"/>
        <end position="67"/>
    </location>
</feature>
<reference evidence="2" key="2">
    <citation type="submission" date="2021-04" db="EMBL/GenBank/DDBJ databases">
        <authorList>
            <person name="Gilroy R."/>
        </authorList>
    </citation>
    <scope>NUCLEOTIDE SEQUENCE</scope>
    <source>
        <strain evidence="2">G3-2149</strain>
    </source>
</reference>